<dbReference type="PANTHER" id="PTHR12064">
    <property type="entry name" value="METAL TRANSPORTER CNNM"/>
    <property type="match status" value="1"/>
</dbReference>
<dbReference type="SUPFAM" id="SSF54631">
    <property type="entry name" value="CBS-domain pair"/>
    <property type="match status" value="1"/>
</dbReference>
<dbReference type="Pfam" id="PF01595">
    <property type="entry name" value="CNNM"/>
    <property type="match status" value="1"/>
</dbReference>
<accession>A0A1X2GHW5</accession>
<dbReference type="InterPro" id="IPR002550">
    <property type="entry name" value="CNNM"/>
</dbReference>
<evidence type="ECO:0000313" key="13">
    <source>
        <dbReference type="Proteomes" id="UP000242146"/>
    </source>
</evidence>
<keyword evidence="4 7" id="KW-1133">Transmembrane helix</keyword>
<dbReference type="CDD" id="cd04590">
    <property type="entry name" value="CBS_pair_CorC_HlyC_assoc"/>
    <property type="match status" value="1"/>
</dbReference>
<dbReference type="PROSITE" id="PS51846">
    <property type="entry name" value="CNNM"/>
    <property type="match status" value="1"/>
</dbReference>
<evidence type="ECO:0000256" key="6">
    <source>
        <dbReference type="PROSITE-ProRule" id="PRU00703"/>
    </source>
</evidence>
<dbReference type="InterPro" id="IPR045095">
    <property type="entry name" value="ACDP"/>
</dbReference>
<dbReference type="Proteomes" id="UP000242146">
    <property type="component" value="Unassembled WGS sequence"/>
</dbReference>
<organism evidence="12 13">
    <name type="scientific">Hesseltinella vesiculosa</name>
    <dbReference type="NCBI Taxonomy" id="101127"/>
    <lineage>
        <taxon>Eukaryota</taxon>
        <taxon>Fungi</taxon>
        <taxon>Fungi incertae sedis</taxon>
        <taxon>Mucoromycota</taxon>
        <taxon>Mucoromycotina</taxon>
        <taxon>Mucoromycetes</taxon>
        <taxon>Mucorales</taxon>
        <taxon>Cunninghamellaceae</taxon>
        <taxon>Hesseltinella</taxon>
    </lineage>
</organism>
<evidence type="ECO:0000256" key="5">
    <source>
        <dbReference type="ARBA" id="ARBA00023136"/>
    </source>
</evidence>
<keyword evidence="3" id="KW-0677">Repeat</keyword>
<comment type="caution">
    <text evidence="12">The sequence shown here is derived from an EMBL/GenBank/DDBJ whole genome shotgun (WGS) entry which is preliminary data.</text>
</comment>
<protein>
    <recommendedName>
        <fullName evidence="14">DUF21-domain-containing protein</fullName>
    </recommendedName>
</protein>
<feature type="region of interest" description="Disordered" evidence="8">
    <location>
        <begin position="354"/>
        <end position="385"/>
    </location>
</feature>
<evidence type="ECO:0000259" key="11">
    <source>
        <dbReference type="PROSITE" id="PS51846"/>
    </source>
</evidence>
<dbReference type="GO" id="GO:0016020">
    <property type="term" value="C:membrane"/>
    <property type="evidence" value="ECO:0007669"/>
    <property type="project" value="UniProtKB-SubCell"/>
</dbReference>
<feature type="domain" description="CNNM transmembrane" evidence="11">
    <location>
        <begin position="1"/>
        <end position="169"/>
    </location>
</feature>
<feature type="transmembrane region" description="Helical" evidence="9">
    <location>
        <begin position="95"/>
        <end position="120"/>
    </location>
</feature>
<feature type="compositionally biased region" description="Polar residues" evidence="8">
    <location>
        <begin position="370"/>
        <end position="385"/>
    </location>
</feature>
<sequence>MGLDLTTLQVIKASGTPEEQQNAAQVLHLLDHGKHWVLVTLLLSNVIVNETLPIILDSLIGTGWQAVLFSTVLIVIFGEQVLFQPLHRRRSPFSFSAVCVRYGLFIGAKCSKFVLVLMYLTAPLGYPTSLLLDYFLGKSHGTVYKKAGLKTLVSLHRSEDPANGLTEDEVQIIRSVLDMREKPVSKVMTPIQDVFTLSLDAVIDKDTVEKILFHGYSRIPISDPIQPTRFVGMLLVKQLAAYDVDDVLPVRSFNLSVLPETSPDTSCLDIINYFQEGKSHLALVSEHPGSQGPVLGVISLEDVIEELIGEEIVDETDVYIDMHTKVKVHRPHAVPISHLESLLCLVQSNTHIDTPPQYHEAKPNPRPYGTFQTTSPAPSYYSSLG</sequence>
<dbReference type="GO" id="GO:0005737">
    <property type="term" value="C:cytoplasm"/>
    <property type="evidence" value="ECO:0007669"/>
    <property type="project" value="TreeGrafter"/>
</dbReference>
<keyword evidence="2 7" id="KW-0812">Transmembrane</keyword>
<dbReference type="Gene3D" id="3.10.580.10">
    <property type="entry name" value="CBS-domain"/>
    <property type="match status" value="1"/>
</dbReference>
<dbReference type="PANTHER" id="PTHR12064:SF97">
    <property type="entry name" value="METAL TRANSPORTER CNNM-5"/>
    <property type="match status" value="1"/>
</dbReference>
<name>A0A1X2GHW5_9FUNG</name>
<evidence type="ECO:0008006" key="14">
    <source>
        <dbReference type="Google" id="ProtNLM"/>
    </source>
</evidence>
<evidence type="ECO:0000256" key="8">
    <source>
        <dbReference type="SAM" id="MobiDB-lite"/>
    </source>
</evidence>
<dbReference type="AlphaFoldDB" id="A0A1X2GHW5"/>
<keyword evidence="5 7" id="KW-0472">Membrane</keyword>
<dbReference type="OrthoDB" id="5353557at2759"/>
<evidence type="ECO:0000256" key="7">
    <source>
        <dbReference type="PROSITE-ProRule" id="PRU01193"/>
    </source>
</evidence>
<dbReference type="GO" id="GO:0030026">
    <property type="term" value="P:intracellular manganese ion homeostasis"/>
    <property type="evidence" value="ECO:0007669"/>
    <property type="project" value="TreeGrafter"/>
</dbReference>
<evidence type="ECO:0000256" key="9">
    <source>
        <dbReference type="SAM" id="Phobius"/>
    </source>
</evidence>
<evidence type="ECO:0000256" key="2">
    <source>
        <dbReference type="ARBA" id="ARBA00022692"/>
    </source>
</evidence>
<keyword evidence="13" id="KW-1185">Reference proteome</keyword>
<dbReference type="InterPro" id="IPR044751">
    <property type="entry name" value="Ion_transp-like_CBS"/>
</dbReference>
<dbReference type="FunFam" id="3.10.580.10:FF:000006">
    <property type="entry name" value="DUF21 and CBS domain protein"/>
    <property type="match status" value="1"/>
</dbReference>
<feature type="transmembrane region" description="Helical" evidence="9">
    <location>
        <begin position="62"/>
        <end position="83"/>
    </location>
</feature>
<comment type="subcellular location">
    <subcellularLocation>
        <location evidence="1">Membrane</location>
        <topology evidence="1">Multi-pass membrane protein</topology>
    </subcellularLocation>
</comment>
<evidence type="ECO:0000256" key="1">
    <source>
        <dbReference type="ARBA" id="ARBA00004141"/>
    </source>
</evidence>
<reference evidence="12 13" key="1">
    <citation type="submission" date="2016-07" db="EMBL/GenBank/DDBJ databases">
        <title>Pervasive Adenine N6-methylation of Active Genes in Fungi.</title>
        <authorList>
            <consortium name="DOE Joint Genome Institute"/>
            <person name="Mondo S.J."/>
            <person name="Dannebaum R.O."/>
            <person name="Kuo R.C."/>
            <person name="Labutti K."/>
            <person name="Haridas S."/>
            <person name="Kuo A."/>
            <person name="Salamov A."/>
            <person name="Ahrendt S.R."/>
            <person name="Lipzen A."/>
            <person name="Sullivan W."/>
            <person name="Andreopoulos W.B."/>
            <person name="Clum A."/>
            <person name="Lindquist E."/>
            <person name="Daum C."/>
            <person name="Ramamoorthy G.K."/>
            <person name="Gryganskyi A."/>
            <person name="Culley D."/>
            <person name="Magnuson J.K."/>
            <person name="James T.Y."/>
            <person name="O'Malley M.A."/>
            <person name="Stajich J.E."/>
            <person name="Spatafora J.W."/>
            <person name="Visel A."/>
            <person name="Grigoriev I.V."/>
        </authorList>
    </citation>
    <scope>NUCLEOTIDE SEQUENCE [LARGE SCALE GENOMIC DNA]</scope>
    <source>
        <strain evidence="12 13">NRRL 3301</strain>
    </source>
</reference>
<dbReference type="InterPro" id="IPR000644">
    <property type="entry name" value="CBS_dom"/>
</dbReference>
<feature type="domain" description="CBS" evidence="10">
    <location>
        <begin position="250"/>
        <end position="315"/>
    </location>
</feature>
<evidence type="ECO:0000259" key="10">
    <source>
        <dbReference type="PROSITE" id="PS51371"/>
    </source>
</evidence>
<evidence type="ECO:0000256" key="3">
    <source>
        <dbReference type="ARBA" id="ARBA00022737"/>
    </source>
</evidence>
<proteinExistence type="predicted"/>
<evidence type="ECO:0000256" key="4">
    <source>
        <dbReference type="ARBA" id="ARBA00022989"/>
    </source>
</evidence>
<dbReference type="EMBL" id="MCGT01000015">
    <property type="protein sequence ID" value="ORX53519.1"/>
    <property type="molecule type" value="Genomic_DNA"/>
</dbReference>
<dbReference type="GO" id="GO:0010960">
    <property type="term" value="P:magnesium ion homeostasis"/>
    <property type="evidence" value="ECO:0007669"/>
    <property type="project" value="InterPro"/>
</dbReference>
<dbReference type="PROSITE" id="PS51371">
    <property type="entry name" value="CBS"/>
    <property type="match status" value="1"/>
</dbReference>
<dbReference type="STRING" id="101127.A0A1X2GHW5"/>
<evidence type="ECO:0000313" key="12">
    <source>
        <dbReference type="EMBL" id="ORX53519.1"/>
    </source>
</evidence>
<gene>
    <name evidence="12" type="ORF">DM01DRAFT_1322440</name>
</gene>
<dbReference type="InterPro" id="IPR046342">
    <property type="entry name" value="CBS_dom_sf"/>
</dbReference>
<keyword evidence="6" id="KW-0129">CBS domain</keyword>